<keyword evidence="5" id="KW-0574">Periplasm</keyword>
<dbReference type="GO" id="GO:0030976">
    <property type="term" value="F:thiamine pyrophosphate binding"/>
    <property type="evidence" value="ECO:0007669"/>
    <property type="project" value="TreeGrafter"/>
</dbReference>
<dbReference type="RefSeq" id="WP_170417838.1">
    <property type="nucleotide sequence ID" value="NZ_WVRA01000010.1"/>
</dbReference>
<dbReference type="GO" id="GO:0030288">
    <property type="term" value="C:outer membrane-bounded periplasmic space"/>
    <property type="evidence" value="ECO:0007669"/>
    <property type="project" value="TreeGrafter"/>
</dbReference>
<dbReference type="CDD" id="cd13589">
    <property type="entry name" value="PBP2_polyamine_RpCGA009"/>
    <property type="match status" value="1"/>
</dbReference>
<comment type="subcellular location">
    <subcellularLocation>
        <location evidence="1">Periplasm</location>
    </subcellularLocation>
</comment>
<sequence>MMKDNQKLKLTTALVAGGLAIASPAFAEGEVVFASWGGSFQDALRSAMLEPAAGALNITVKEDTTNGIQDVRAQITAGAVAWDVTEQDLPSCETLSREGSLEPIDYSIVDTTGIPKELIHDNYIGFINFTKVIAYRKDAFGDNGPSNWAEFWDLENFPGKRGMHGKVNYNLEAALMADGVPMAEIYDTLATNEGKARAWDKLGEIAPEVTVWYRGGSQSAQLLRDGEVDVIHMGHNRVESVIASGIDVAYAFDGGTMDVDCLLVPKGAPNKDNAMRLINELLSAEAQARLAVTMPLGPVNSGAFGTGIISDEMAVKVNTHPDNYGKQLLVDPNFYIGQLGELTEEFDTLIQQ</sequence>
<accession>A0AA90Z200</accession>
<dbReference type="AlphaFoldDB" id="A0AA90Z200"/>
<evidence type="ECO:0000256" key="3">
    <source>
        <dbReference type="ARBA" id="ARBA00022448"/>
    </source>
</evidence>
<gene>
    <name evidence="7" type="ORF">GS634_20300</name>
</gene>
<dbReference type="PANTHER" id="PTHR30006">
    <property type="entry name" value="THIAMINE-BINDING PERIPLASMIC PROTEIN-RELATED"/>
    <property type="match status" value="1"/>
</dbReference>
<keyword evidence="4 6" id="KW-0732">Signal</keyword>
<evidence type="ECO:0000256" key="2">
    <source>
        <dbReference type="ARBA" id="ARBA00008520"/>
    </source>
</evidence>
<comment type="caution">
    <text evidence="7">The sequence shown here is derived from an EMBL/GenBank/DDBJ whole genome shotgun (WGS) entry which is preliminary data.</text>
</comment>
<evidence type="ECO:0000256" key="5">
    <source>
        <dbReference type="ARBA" id="ARBA00022764"/>
    </source>
</evidence>
<keyword evidence="3" id="KW-0813">Transport</keyword>
<dbReference type="GO" id="GO:0015888">
    <property type="term" value="P:thiamine transport"/>
    <property type="evidence" value="ECO:0007669"/>
    <property type="project" value="TreeGrafter"/>
</dbReference>
<dbReference type="InterPro" id="IPR006059">
    <property type="entry name" value="SBP"/>
</dbReference>
<dbReference type="Pfam" id="PF13416">
    <property type="entry name" value="SBP_bac_8"/>
    <property type="match status" value="1"/>
</dbReference>
<reference evidence="7" key="1">
    <citation type="submission" date="2019-12" db="EMBL/GenBank/DDBJ databases">
        <title>Ruegeria JWLKs population differentiation of coral mucus and skeleton niches.</title>
        <authorList>
            <person name="Luo D."/>
        </authorList>
    </citation>
    <scope>NUCLEOTIDE SEQUENCE</scope>
    <source>
        <strain evidence="7">HKCCD6181</strain>
    </source>
</reference>
<dbReference type="GO" id="GO:0030975">
    <property type="term" value="F:thiamine binding"/>
    <property type="evidence" value="ECO:0007669"/>
    <property type="project" value="TreeGrafter"/>
</dbReference>
<proteinExistence type="inferred from homology"/>
<comment type="similarity">
    <text evidence="2">Belongs to the bacterial solute-binding protein 1 family.</text>
</comment>
<dbReference type="PANTHER" id="PTHR30006:SF3">
    <property type="entry name" value="THIAMINE-BINDING PERIPLASMIC PROTEIN"/>
    <property type="match status" value="1"/>
</dbReference>
<feature type="chain" id="PRO_5041725149" evidence="6">
    <location>
        <begin position="28"/>
        <end position="352"/>
    </location>
</feature>
<protein>
    <submittedName>
        <fullName evidence="7">Extracellular solute-binding protein</fullName>
    </submittedName>
</protein>
<evidence type="ECO:0000256" key="6">
    <source>
        <dbReference type="SAM" id="SignalP"/>
    </source>
</evidence>
<evidence type="ECO:0000256" key="4">
    <source>
        <dbReference type="ARBA" id="ARBA00022729"/>
    </source>
</evidence>
<dbReference type="Gene3D" id="3.40.190.10">
    <property type="entry name" value="Periplasmic binding protein-like II"/>
    <property type="match status" value="2"/>
</dbReference>
<dbReference type="EMBL" id="WVRA01000010">
    <property type="protein sequence ID" value="NOE20475.1"/>
    <property type="molecule type" value="Genomic_DNA"/>
</dbReference>
<dbReference type="Proteomes" id="UP000597886">
    <property type="component" value="Unassembled WGS sequence"/>
</dbReference>
<feature type="signal peptide" evidence="6">
    <location>
        <begin position="1"/>
        <end position="27"/>
    </location>
</feature>
<evidence type="ECO:0000313" key="7">
    <source>
        <dbReference type="EMBL" id="NOE20475.1"/>
    </source>
</evidence>
<evidence type="ECO:0000256" key="1">
    <source>
        <dbReference type="ARBA" id="ARBA00004418"/>
    </source>
</evidence>
<dbReference type="SUPFAM" id="SSF53850">
    <property type="entry name" value="Periplasmic binding protein-like II"/>
    <property type="match status" value="1"/>
</dbReference>
<organism evidence="7 8">
    <name type="scientific">Ruegeria atlantica</name>
    <dbReference type="NCBI Taxonomy" id="81569"/>
    <lineage>
        <taxon>Bacteria</taxon>
        <taxon>Pseudomonadati</taxon>
        <taxon>Pseudomonadota</taxon>
        <taxon>Alphaproteobacteria</taxon>
        <taxon>Rhodobacterales</taxon>
        <taxon>Roseobacteraceae</taxon>
        <taxon>Ruegeria</taxon>
    </lineage>
</organism>
<evidence type="ECO:0000313" key="8">
    <source>
        <dbReference type="Proteomes" id="UP000597886"/>
    </source>
</evidence>
<name>A0AA90Z200_9RHOB</name>